<evidence type="ECO:0000256" key="5">
    <source>
        <dbReference type="ARBA" id="ARBA00023242"/>
    </source>
</evidence>
<dbReference type="RefSeq" id="XP_007926756.1">
    <property type="nucleotide sequence ID" value="XM_007928565.1"/>
</dbReference>
<dbReference type="Pfam" id="PF00076">
    <property type="entry name" value="RRM_1"/>
    <property type="match status" value="1"/>
</dbReference>
<dbReference type="AlphaFoldDB" id="M2ZX52"/>
<dbReference type="SUPFAM" id="SSF54928">
    <property type="entry name" value="RNA-binding domain, RBD"/>
    <property type="match status" value="1"/>
</dbReference>
<dbReference type="InterPro" id="IPR035979">
    <property type="entry name" value="RBD_domain_sf"/>
</dbReference>
<dbReference type="GO" id="GO:0005634">
    <property type="term" value="C:nucleus"/>
    <property type="evidence" value="ECO:0007669"/>
    <property type="project" value="UniProtKB-SubCell"/>
</dbReference>
<protein>
    <recommendedName>
        <fullName evidence="8">RRM domain-containing protein</fullName>
    </recommendedName>
</protein>
<dbReference type="SMART" id="SM00360">
    <property type="entry name" value="RRM"/>
    <property type="match status" value="1"/>
</dbReference>
<dbReference type="InterPro" id="IPR012677">
    <property type="entry name" value="Nucleotide-bd_a/b_plait_sf"/>
</dbReference>
<evidence type="ECO:0000256" key="1">
    <source>
        <dbReference type="ARBA" id="ARBA00004123"/>
    </source>
</evidence>
<evidence type="ECO:0000256" key="2">
    <source>
        <dbReference type="ARBA" id="ARBA00004496"/>
    </source>
</evidence>
<dbReference type="STRING" id="383855.M2ZX52"/>
<dbReference type="Proteomes" id="UP000016932">
    <property type="component" value="Unassembled WGS sequence"/>
</dbReference>
<dbReference type="eggNOG" id="KOG0130">
    <property type="taxonomic scope" value="Eukaryota"/>
</dbReference>
<proteinExistence type="predicted"/>
<dbReference type="GeneID" id="19330497"/>
<dbReference type="GO" id="GO:0003729">
    <property type="term" value="F:mRNA binding"/>
    <property type="evidence" value="ECO:0007669"/>
    <property type="project" value="InterPro"/>
</dbReference>
<dbReference type="HOGENOM" id="CLU_012062_18_0_1"/>
<dbReference type="GO" id="GO:0005737">
    <property type="term" value="C:cytoplasm"/>
    <property type="evidence" value="ECO:0007669"/>
    <property type="project" value="UniProtKB-SubCell"/>
</dbReference>
<dbReference type="VEuPathDB" id="FungiDB:MYCFIDRAFT_123012"/>
<sequence length="146" mass="15956">MADEEMQDAPPSPQNDGQSKNGFSGETKTQHNAAAVRSIEGWIIIVTNVHEEASEEDIQDMFGEYGEIKNLHMNLDRRTGYVKGYVLIEYPTVQEAKAAIEGANGEQLLEQTIHVDFAFVRPPPTKSNSAPKGGRKGGRDRSASPG</sequence>
<feature type="region of interest" description="Disordered" evidence="7">
    <location>
        <begin position="120"/>
        <end position="146"/>
    </location>
</feature>
<dbReference type="GO" id="GO:0006396">
    <property type="term" value="P:RNA processing"/>
    <property type="evidence" value="ECO:0007669"/>
    <property type="project" value="InterPro"/>
</dbReference>
<evidence type="ECO:0000259" key="8">
    <source>
        <dbReference type="PROSITE" id="PS50102"/>
    </source>
</evidence>
<feature type="compositionally biased region" description="Polar residues" evidence="7">
    <location>
        <begin position="14"/>
        <end position="31"/>
    </location>
</feature>
<dbReference type="EMBL" id="KB446558">
    <property type="protein sequence ID" value="EME83569.1"/>
    <property type="molecule type" value="Genomic_DNA"/>
</dbReference>
<keyword evidence="3" id="KW-0963">Cytoplasm</keyword>
<keyword evidence="10" id="KW-1185">Reference proteome</keyword>
<dbReference type="Gene3D" id="3.30.70.330">
    <property type="match status" value="1"/>
</dbReference>
<feature type="non-terminal residue" evidence="9">
    <location>
        <position position="1"/>
    </location>
</feature>
<evidence type="ECO:0000313" key="9">
    <source>
        <dbReference type="EMBL" id="EME83569.1"/>
    </source>
</evidence>
<reference evidence="9 10" key="1">
    <citation type="journal article" date="2012" name="PLoS Pathog.">
        <title>Diverse lifestyles and strategies of plant pathogenesis encoded in the genomes of eighteen Dothideomycetes fungi.</title>
        <authorList>
            <person name="Ohm R.A."/>
            <person name="Feau N."/>
            <person name="Henrissat B."/>
            <person name="Schoch C.L."/>
            <person name="Horwitz B.A."/>
            <person name="Barry K.W."/>
            <person name="Condon B.J."/>
            <person name="Copeland A.C."/>
            <person name="Dhillon B."/>
            <person name="Glaser F."/>
            <person name="Hesse C.N."/>
            <person name="Kosti I."/>
            <person name="LaButti K."/>
            <person name="Lindquist E.A."/>
            <person name="Lucas S."/>
            <person name="Salamov A.A."/>
            <person name="Bradshaw R.E."/>
            <person name="Ciuffetti L."/>
            <person name="Hamelin R.C."/>
            <person name="Kema G.H.J."/>
            <person name="Lawrence C."/>
            <person name="Scott J.A."/>
            <person name="Spatafora J.W."/>
            <person name="Turgeon B.G."/>
            <person name="de Wit P.J.G.M."/>
            <person name="Zhong S."/>
            <person name="Goodwin S.B."/>
            <person name="Grigoriev I.V."/>
        </authorList>
    </citation>
    <scope>NUCLEOTIDE SEQUENCE [LARGE SCALE GENOMIC DNA]</scope>
    <source>
        <strain evidence="9 10">CIRAD86</strain>
    </source>
</reference>
<gene>
    <name evidence="9" type="ORF">MYCFIDRAFT_123012</name>
</gene>
<keyword evidence="4 6" id="KW-0694">RNA-binding</keyword>
<dbReference type="PROSITE" id="PS50102">
    <property type="entry name" value="RRM"/>
    <property type="match status" value="1"/>
</dbReference>
<organism evidence="9 10">
    <name type="scientific">Pseudocercospora fijiensis (strain CIRAD86)</name>
    <name type="common">Black leaf streak disease fungus</name>
    <name type="synonym">Mycosphaerella fijiensis</name>
    <dbReference type="NCBI Taxonomy" id="383855"/>
    <lineage>
        <taxon>Eukaryota</taxon>
        <taxon>Fungi</taxon>
        <taxon>Dikarya</taxon>
        <taxon>Ascomycota</taxon>
        <taxon>Pezizomycotina</taxon>
        <taxon>Dothideomycetes</taxon>
        <taxon>Dothideomycetidae</taxon>
        <taxon>Mycosphaerellales</taxon>
        <taxon>Mycosphaerellaceae</taxon>
        <taxon>Pseudocercospora</taxon>
    </lineage>
</organism>
<dbReference type="PANTHER" id="PTHR45894">
    <property type="entry name" value="RNA-BINDING PROTEIN 8A"/>
    <property type="match status" value="1"/>
</dbReference>
<dbReference type="CDD" id="cd12324">
    <property type="entry name" value="RRM_RBM8"/>
    <property type="match status" value="1"/>
</dbReference>
<dbReference type="KEGG" id="pfj:MYCFIDRAFT_123012"/>
<dbReference type="PRINTS" id="PR01738">
    <property type="entry name" value="RNABINDINGM8"/>
</dbReference>
<dbReference type="OrthoDB" id="15688at2759"/>
<dbReference type="InterPro" id="IPR008111">
    <property type="entry name" value="RNA-bd_8"/>
</dbReference>
<comment type="subcellular location">
    <subcellularLocation>
        <location evidence="2">Cytoplasm</location>
    </subcellularLocation>
    <subcellularLocation>
        <location evidence="1">Nucleus</location>
    </subcellularLocation>
</comment>
<accession>M2ZX52</accession>
<evidence type="ECO:0000313" key="10">
    <source>
        <dbReference type="Proteomes" id="UP000016932"/>
    </source>
</evidence>
<dbReference type="InterPro" id="IPR000504">
    <property type="entry name" value="RRM_dom"/>
</dbReference>
<feature type="region of interest" description="Disordered" evidence="7">
    <location>
        <begin position="1"/>
        <end position="31"/>
    </location>
</feature>
<feature type="compositionally biased region" description="Basic and acidic residues" evidence="7">
    <location>
        <begin position="137"/>
        <end position="146"/>
    </location>
</feature>
<evidence type="ECO:0000256" key="4">
    <source>
        <dbReference type="ARBA" id="ARBA00022884"/>
    </source>
</evidence>
<evidence type="ECO:0000256" key="3">
    <source>
        <dbReference type="ARBA" id="ARBA00022490"/>
    </source>
</evidence>
<evidence type="ECO:0000256" key="7">
    <source>
        <dbReference type="SAM" id="MobiDB-lite"/>
    </source>
</evidence>
<name>M2ZX52_PSEFD</name>
<feature type="domain" description="RRM" evidence="8">
    <location>
        <begin position="42"/>
        <end position="120"/>
    </location>
</feature>
<dbReference type="InterPro" id="IPR033744">
    <property type="entry name" value="RRM_RBM8"/>
</dbReference>
<evidence type="ECO:0000256" key="6">
    <source>
        <dbReference type="PROSITE-ProRule" id="PRU00176"/>
    </source>
</evidence>
<keyword evidence="5" id="KW-0539">Nucleus</keyword>